<reference evidence="6" key="1">
    <citation type="submission" date="2017-02" db="EMBL/GenBank/DDBJ databases">
        <authorList>
            <person name="Mornico D."/>
        </authorList>
    </citation>
    <scope>NUCLEOTIDE SEQUENCE [LARGE SCALE GENOMIC DNA]</scope>
</reference>
<keyword evidence="3" id="KW-0804">Transcription</keyword>
<dbReference type="Gene3D" id="3.40.1410.10">
    <property type="entry name" value="Chorismate lyase-like"/>
    <property type="match status" value="1"/>
</dbReference>
<evidence type="ECO:0000259" key="4">
    <source>
        <dbReference type="PROSITE" id="PS50949"/>
    </source>
</evidence>
<dbReference type="EMBL" id="FUGD01000087">
    <property type="protein sequence ID" value="SJM37459.1"/>
    <property type="molecule type" value="Genomic_DNA"/>
</dbReference>
<dbReference type="InterPro" id="IPR036388">
    <property type="entry name" value="WH-like_DNA-bd_sf"/>
</dbReference>
<dbReference type="InterPro" id="IPR050679">
    <property type="entry name" value="Bact_HTH_transcr_reg"/>
</dbReference>
<dbReference type="GO" id="GO:0003677">
    <property type="term" value="F:DNA binding"/>
    <property type="evidence" value="ECO:0007669"/>
    <property type="project" value="UniProtKB-KW"/>
</dbReference>
<evidence type="ECO:0000313" key="5">
    <source>
        <dbReference type="EMBL" id="SJM37459.1"/>
    </source>
</evidence>
<evidence type="ECO:0000256" key="2">
    <source>
        <dbReference type="ARBA" id="ARBA00023125"/>
    </source>
</evidence>
<organism evidence="5 6">
    <name type="scientific">Psychrobacter pasteurii</name>
    <dbReference type="NCBI Taxonomy" id="1945520"/>
    <lineage>
        <taxon>Bacteria</taxon>
        <taxon>Pseudomonadati</taxon>
        <taxon>Pseudomonadota</taxon>
        <taxon>Gammaproteobacteria</taxon>
        <taxon>Moraxellales</taxon>
        <taxon>Moraxellaceae</taxon>
        <taxon>Psychrobacter</taxon>
    </lineage>
</organism>
<evidence type="ECO:0000256" key="3">
    <source>
        <dbReference type="ARBA" id="ARBA00023163"/>
    </source>
</evidence>
<keyword evidence="2" id="KW-0238">DNA-binding</keyword>
<dbReference type="Pfam" id="PF07702">
    <property type="entry name" value="UTRA"/>
    <property type="match status" value="1"/>
</dbReference>
<feature type="domain" description="HTH gntR-type" evidence="4">
    <location>
        <begin position="42"/>
        <end position="110"/>
    </location>
</feature>
<dbReference type="GO" id="GO:0003700">
    <property type="term" value="F:DNA-binding transcription factor activity"/>
    <property type="evidence" value="ECO:0007669"/>
    <property type="project" value="InterPro"/>
</dbReference>
<dbReference type="InterPro" id="IPR036390">
    <property type="entry name" value="WH_DNA-bd_sf"/>
</dbReference>
<dbReference type="SMART" id="SM00345">
    <property type="entry name" value="HTH_GNTR"/>
    <property type="match status" value="1"/>
</dbReference>
<dbReference type="FunFam" id="1.10.10.10:FF:000079">
    <property type="entry name" value="GntR family transcriptional regulator"/>
    <property type="match status" value="1"/>
</dbReference>
<keyword evidence="6" id="KW-1185">Reference proteome</keyword>
<protein>
    <submittedName>
        <fullName evidence="5">Putative HTH-type transcriptional regulator YurK</fullName>
    </submittedName>
</protein>
<dbReference type="PANTHER" id="PTHR44846">
    <property type="entry name" value="MANNOSYL-D-GLYCERATE TRANSPORT/METABOLISM SYSTEM REPRESSOR MNGR-RELATED"/>
    <property type="match status" value="1"/>
</dbReference>
<sequence length="289" mass="32292">MLLKFTYCDDCYSPLKKALYKNKSSIMSKNKTIVSKAKRKPKPAYQRIKESILRNIHSGRWQAGDVIPTEHALAEKFAVSRMTVNRALKELSEERVLYRRQGSGTFVAQQQYNHTVVEVRNIAADIKATGKQYKAQVVSQHRVVASEVSPPILALLTQPMLDDSPISQKSFQQREDSDLIDEVKLIHIADGKPLQYEERWVDASLVPGFIEQDFSIVNTSDYLIQQAPLQGGSYTIRAVAAPKKVAQALDLAVGAPALLLSRQTFSAGRVVTFVNMWHAGDSYQISGTL</sequence>
<dbReference type="PROSITE" id="PS50949">
    <property type="entry name" value="HTH_GNTR"/>
    <property type="match status" value="1"/>
</dbReference>
<evidence type="ECO:0000313" key="6">
    <source>
        <dbReference type="Proteomes" id="UP000188169"/>
    </source>
</evidence>
<dbReference type="Gene3D" id="1.10.10.10">
    <property type="entry name" value="Winged helix-like DNA-binding domain superfamily/Winged helix DNA-binding domain"/>
    <property type="match status" value="1"/>
</dbReference>
<dbReference type="Proteomes" id="UP000188169">
    <property type="component" value="Unassembled WGS sequence"/>
</dbReference>
<dbReference type="SUPFAM" id="SSF46785">
    <property type="entry name" value="Winged helix' DNA-binding domain"/>
    <property type="match status" value="1"/>
</dbReference>
<dbReference type="PANTHER" id="PTHR44846:SF16">
    <property type="entry name" value="TRANSCRIPTIONAL REGULATOR PHNF-RELATED"/>
    <property type="match status" value="1"/>
</dbReference>
<name>A0A1R4EGC2_9GAMM</name>
<dbReference type="Pfam" id="PF00392">
    <property type="entry name" value="GntR"/>
    <property type="match status" value="1"/>
</dbReference>
<dbReference type="InterPro" id="IPR028978">
    <property type="entry name" value="Chorismate_lyase_/UTRA_dom_sf"/>
</dbReference>
<accession>A0A1R4EGC2</accession>
<dbReference type="InterPro" id="IPR011663">
    <property type="entry name" value="UTRA"/>
</dbReference>
<dbReference type="CDD" id="cd07377">
    <property type="entry name" value="WHTH_GntR"/>
    <property type="match status" value="1"/>
</dbReference>
<keyword evidence="1" id="KW-0805">Transcription regulation</keyword>
<dbReference type="PRINTS" id="PR00035">
    <property type="entry name" value="HTHGNTR"/>
</dbReference>
<proteinExistence type="predicted"/>
<gene>
    <name evidence="5" type="primary">yurK</name>
    <name evidence="5" type="ORF">A1019T_01431</name>
</gene>
<dbReference type="STRING" id="1945520.A1019T_01431"/>
<evidence type="ECO:0000256" key="1">
    <source>
        <dbReference type="ARBA" id="ARBA00023015"/>
    </source>
</evidence>
<dbReference type="AlphaFoldDB" id="A0A1R4EGC2"/>
<dbReference type="SUPFAM" id="SSF64288">
    <property type="entry name" value="Chorismate lyase-like"/>
    <property type="match status" value="1"/>
</dbReference>
<dbReference type="SMART" id="SM00866">
    <property type="entry name" value="UTRA"/>
    <property type="match status" value="1"/>
</dbReference>
<dbReference type="OrthoDB" id="9808698at2"/>
<dbReference type="InterPro" id="IPR000524">
    <property type="entry name" value="Tscrpt_reg_HTH_GntR"/>
</dbReference>